<reference evidence="1 2" key="1">
    <citation type="submission" date="2024-02" db="EMBL/GenBank/DDBJ databases">
        <title>A novel Gemmatimonadota bacterium.</title>
        <authorList>
            <person name="Du Z.-J."/>
            <person name="Ye Y.-Q."/>
        </authorList>
    </citation>
    <scope>NUCLEOTIDE SEQUENCE [LARGE SCALE GENOMIC DNA]</scope>
    <source>
        <strain evidence="1 2">DH-20</strain>
    </source>
</reference>
<name>A0ABU9EAC5_9BACT</name>
<keyword evidence="2" id="KW-1185">Reference proteome</keyword>
<protein>
    <submittedName>
        <fullName evidence="1">DUF4917 family protein</fullName>
    </submittedName>
</protein>
<comment type="caution">
    <text evidence="1">The sequence shown here is derived from an EMBL/GenBank/DDBJ whole genome shotgun (WGS) entry which is preliminary data.</text>
</comment>
<dbReference type="InterPro" id="IPR032581">
    <property type="entry name" value="DUF4917"/>
</dbReference>
<evidence type="ECO:0000313" key="2">
    <source>
        <dbReference type="Proteomes" id="UP001484239"/>
    </source>
</evidence>
<organism evidence="1 2">
    <name type="scientific">Gaopeijia maritima</name>
    <dbReference type="NCBI Taxonomy" id="3119007"/>
    <lineage>
        <taxon>Bacteria</taxon>
        <taxon>Pseudomonadati</taxon>
        <taxon>Gemmatimonadota</taxon>
        <taxon>Longimicrobiia</taxon>
        <taxon>Gaopeijiales</taxon>
        <taxon>Gaopeijiaceae</taxon>
        <taxon>Gaopeijia</taxon>
    </lineage>
</organism>
<gene>
    <name evidence="1" type="ORF">WI372_11980</name>
</gene>
<sequence>MPALISFDEALGLQPERARRTILLGNGFSIACRPEIFTYGALFDRADFDALDEKVRAAFDVLGSRDFEHVMRSLQTASRLATVYAPADPELSTTLSEHAEALRDVLVRAIATSHPEHPFQIEADEYTSARTFLSHFNRIYSLSYDLLLYWTAMQEMEPALAFDDGFRTPDDGPAEYVTWEVEKTDTQNAFYLHGALHLFDAGHEIKKFTWANTGVRLIEQVRDALEENLFPLIVSEGEAEQKLDRINHSNYLARGYRSFAKIGHALYTFGVAFSDNDDHLLHLVRKNRRLAVLAIGIYGDPNTPENRRMIEKIENLNNNRSERNRLLIRYFDAETARAWNRGRA</sequence>
<dbReference type="RefSeq" id="WP_405278671.1">
    <property type="nucleotide sequence ID" value="NZ_JBBHLI010000007.1"/>
</dbReference>
<proteinExistence type="predicted"/>
<dbReference type="Proteomes" id="UP001484239">
    <property type="component" value="Unassembled WGS sequence"/>
</dbReference>
<accession>A0ABU9EAC5</accession>
<dbReference type="Pfam" id="PF16263">
    <property type="entry name" value="DUF4917"/>
    <property type="match status" value="1"/>
</dbReference>
<dbReference type="EMBL" id="JBBHLI010000007">
    <property type="protein sequence ID" value="MEK9501701.1"/>
    <property type="molecule type" value="Genomic_DNA"/>
</dbReference>
<evidence type="ECO:0000313" key="1">
    <source>
        <dbReference type="EMBL" id="MEK9501701.1"/>
    </source>
</evidence>